<reference evidence="3 5" key="1">
    <citation type="submission" date="2015-02" db="EMBL/GenBank/DDBJ databases">
        <authorList>
            <person name="Chooi Y.-H."/>
        </authorList>
    </citation>
    <scope>NUCLEOTIDE SEQUENCE [LARGE SCALE GENOMIC DNA]</scope>
    <source>
        <strain evidence="3">E3</strain>
    </source>
</reference>
<keyword evidence="1" id="KW-0175">Coiled coil</keyword>
<keyword evidence="2" id="KW-0472">Membrane</keyword>
<feature type="coiled-coil region" evidence="1">
    <location>
        <begin position="528"/>
        <end position="565"/>
    </location>
</feature>
<evidence type="ECO:0000313" key="6">
    <source>
        <dbReference type="Proteomes" id="UP000290189"/>
    </source>
</evidence>
<dbReference type="Proteomes" id="UP000039324">
    <property type="component" value="Unassembled WGS sequence"/>
</dbReference>
<protein>
    <submittedName>
        <fullName evidence="3">Uncharacterized protein</fullName>
    </submittedName>
</protein>
<gene>
    <name evidence="3" type="ORF">PBRA_002350</name>
    <name evidence="4" type="ORF">PLBR_LOCUS937</name>
</gene>
<dbReference type="EMBL" id="CDSF01000122">
    <property type="protein sequence ID" value="CEP02085.1"/>
    <property type="molecule type" value="Genomic_DNA"/>
</dbReference>
<geneLocation type="mitochondrion" evidence="4"/>
<evidence type="ECO:0000256" key="1">
    <source>
        <dbReference type="SAM" id="Coils"/>
    </source>
</evidence>
<dbReference type="AlphaFoldDB" id="A0A0G4J3C5"/>
<evidence type="ECO:0000256" key="2">
    <source>
        <dbReference type="SAM" id="Phobius"/>
    </source>
</evidence>
<sequence>MQGVEDYLREREQARHLEQSVPVLSQVIAFVVSGVVIGVALNFVPASWVDLSAAPSASSLLSGQPDERDLRTTVRAILNARDAPLDLSSMTKALASEATQIAWEASASGPAQQFHEALVDLADRRQAYTAASNIVAGLGKRANALEKAYKSRHAVVDKMAPLLTAFLNEAEQADKGAAARLEKIAKEEHVLADLAKRIDDDRDRLRNLRQAADDADKAVDVQRADKVVPAEQRLADAQARLASSSVTLKGAIAQMGTLRREIQEHSRLVLESRTKGAALAHRKTTTEALLKGISLLETDLVRLVLKGGINEVEAAIRGQRDRVAAATTEYDTVPDVADTEDTDAQDTLTVDHPSLKGYRKRMARIAMDEAVQRLEVLEEVRDLLKAKSPETVARQETLIRGHMERKRSPLLADLSATEDDIVKENAWHARIQPELASKTERVTALEAETSESTISKLRREVDDAKAALDVAKTELAGLERLQRDHAQRYEASVVEANAPVAQHAAQLKLVASLRDRHDNSASMLDSLRARVETSIRDQQQAIEEINDLRRQSVELSAEFETARRHQLDTQAALDKAERLALERWNDLKRTVPKKKM</sequence>
<keyword evidence="5" id="KW-1185">Reference proteome</keyword>
<proteinExistence type="predicted"/>
<reference evidence="4 6" key="2">
    <citation type="submission" date="2018-03" db="EMBL/GenBank/DDBJ databases">
        <authorList>
            <person name="Fogelqvist J."/>
        </authorList>
    </citation>
    <scope>NUCLEOTIDE SEQUENCE [LARGE SCALE GENOMIC DNA]</scope>
</reference>
<evidence type="ECO:0000313" key="4">
    <source>
        <dbReference type="EMBL" id="SPQ93722.1"/>
    </source>
</evidence>
<keyword evidence="2" id="KW-1133">Transmembrane helix</keyword>
<dbReference type="EMBL" id="OVEO01000001">
    <property type="protein sequence ID" value="SPQ93722.1"/>
    <property type="molecule type" value="Genomic_DNA"/>
</dbReference>
<organism evidence="3 5">
    <name type="scientific">Plasmodiophora brassicae</name>
    <name type="common">Clubroot disease agent</name>
    <dbReference type="NCBI Taxonomy" id="37360"/>
    <lineage>
        <taxon>Eukaryota</taxon>
        <taxon>Sar</taxon>
        <taxon>Rhizaria</taxon>
        <taxon>Endomyxa</taxon>
        <taxon>Phytomyxea</taxon>
        <taxon>Plasmodiophorida</taxon>
        <taxon>Plasmodiophoridae</taxon>
        <taxon>Plasmodiophora</taxon>
    </lineage>
</organism>
<dbReference type="Proteomes" id="UP000290189">
    <property type="component" value="Unassembled WGS sequence"/>
</dbReference>
<feature type="coiled-coil region" evidence="1">
    <location>
        <begin position="167"/>
        <end position="225"/>
    </location>
</feature>
<keyword evidence="2" id="KW-0812">Transmembrane</keyword>
<evidence type="ECO:0000313" key="3">
    <source>
        <dbReference type="EMBL" id="CEP02085.1"/>
    </source>
</evidence>
<feature type="transmembrane region" description="Helical" evidence="2">
    <location>
        <begin position="21"/>
        <end position="44"/>
    </location>
</feature>
<keyword evidence="4" id="KW-0496">Mitochondrion</keyword>
<accession>A0A0G4J3C5</accession>
<feature type="coiled-coil region" evidence="1">
    <location>
        <begin position="447"/>
        <end position="481"/>
    </location>
</feature>
<name>A0A0G4J3C5_PLABS</name>
<evidence type="ECO:0000313" key="5">
    <source>
        <dbReference type="Proteomes" id="UP000039324"/>
    </source>
</evidence>